<organism evidence="1 2">
    <name type="scientific">Acetobacter syzygii</name>
    <dbReference type="NCBI Taxonomy" id="146476"/>
    <lineage>
        <taxon>Bacteria</taxon>
        <taxon>Pseudomonadati</taxon>
        <taxon>Pseudomonadota</taxon>
        <taxon>Alphaproteobacteria</taxon>
        <taxon>Acetobacterales</taxon>
        <taxon>Acetobacteraceae</taxon>
        <taxon>Acetobacter</taxon>
    </lineage>
</organism>
<accession>A0A270BZ14</accession>
<evidence type="ECO:0000313" key="1">
    <source>
        <dbReference type="EMBL" id="PAL29306.1"/>
    </source>
</evidence>
<comment type="caution">
    <text evidence="1">The sequence shown here is derived from an EMBL/GenBank/DDBJ whole genome shotgun (WGS) entry which is preliminary data.</text>
</comment>
<keyword evidence="2" id="KW-1185">Reference proteome</keyword>
<dbReference type="AlphaFoldDB" id="A0A270BZ14"/>
<sequence length="88" mass="9852">MAQLEADLLSQPSGFNMLFGGNRRQARVDVEAIKIVKQSCEALKNFDSAFDCTVSFTLNDEPHENTLRVIHHEDGKWSLAHEQPAPSL</sequence>
<dbReference type="EMBL" id="NDFP01000001">
    <property type="protein sequence ID" value="PAL29306.1"/>
    <property type="molecule type" value="Genomic_DNA"/>
</dbReference>
<reference evidence="1 2" key="1">
    <citation type="submission" date="2017-04" db="EMBL/GenBank/DDBJ databases">
        <title>Kefir bacterial isolates.</title>
        <authorList>
            <person name="Kim Y."/>
            <person name="Blasche S."/>
            <person name="Patil K.R."/>
        </authorList>
    </citation>
    <scope>NUCLEOTIDE SEQUENCE [LARGE SCALE GENOMIC DNA]</scope>
    <source>
        <strain evidence="1 2">KR-2</strain>
    </source>
</reference>
<proteinExistence type="predicted"/>
<evidence type="ECO:0000313" key="2">
    <source>
        <dbReference type="Proteomes" id="UP000216033"/>
    </source>
</evidence>
<gene>
    <name evidence="1" type="ORF">B9K05_01250</name>
</gene>
<protein>
    <submittedName>
        <fullName evidence="1">Uncharacterized protein</fullName>
    </submittedName>
</protein>
<dbReference type="RefSeq" id="WP_048854710.1">
    <property type="nucleotide sequence ID" value="NZ_NDFP01000001.1"/>
</dbReference>
<name>A0A270BZ14_9PROT</name>
<dbReference type="STRING" id="1231343.Absy_027_154"/>
<dbReference type="Proteomes" id="UP000216033">
    <property type="component" value="Unassembled WGS sequence"/>
</dbReference>